<organism evidence="1 2">
    <name type="scientific">Leptospira hartskeerlii</name>
    <dbReference type="NCBI Taxonomy" id="2023177"/>
    <lineage>
        <taxon>Bacteria</taxon>
        <taxon>Pseudomonadati</taxon>
        <taxon>Spirochaetota</taxon>
        <taxon>Spirochaetia</taxon>
        <taxon>Leptospirales</taxon>
        <taxon>Leptospiraceae</taxon>
        <taxon>Leptospira</taxon>
    </lineage>
</organism>
<name>A0A2M9XGI9_9LEPT</name>
<sequence length="123" mass="13530">MTAVLVDTSVWINHLRKADPKLTELLRLGLVRRHPMVEGELSLGNFKNKNFFLTEYAQLKEVPIANHKEAMIFSERNSLAGLGIGWIDAHLLASCVLGSAKLYSADLSLVKAAEKVGIAEITT</sequence>
<keyword evidence="2" id="KW-1185">Reference proteome</keyword>
<dbReference type="OrthoDB" id="329172at2"/>
<protein>
    <submittedName>
        <fullName evidence="1">Twitching motility protein PilT</fullName>
    </submittedName>
</protein>
<comment type="caution">
    <text evidence="1">The sequence shown here is derived from an EMBL/GenBank/DDBJ whole genome shotgun (WGS) entry which is preliminary data.</text>
</comment>
<dbReference type="Gene3D" id="3.40.50.1010">
    <property type="entry name" value="5'-nuclease"/>
    <property type="match status" value="1"/>
</dbReference>
<accession>A0A2M9XGI9</accession>
<dbReference type="AlphaFoldDB" id="A0A2M9XGI9"/>
<evidence type="ECO:0000313" key="2">
    <source>
        <dbReference type="Proteomes" id="UP000232196"/>
    </source>
</evidence>
<dbReference type="InterPro" id="IPR029060">
    <property type="entry name" value="PIN-like_dom_sf"/>
</dbReference>
<proteinExistence type="predicted"/>
<dbReference type="EMBL" id="NPDN01000002">
    <property type="protein sequence ID" value="PJZ26797.1"/>
    <property type="molecule type" value="Genomic_DNA"/>
</dbReference>
<gene>
    <name evidence="1" type="ORF">CH357_04735</name>
</gene>
<dbReference type="RefSeq" id="WP_100705594.1">
    <property type="nucleotide sequence ID" value="NZ_NPDL01000002.1"/>
</dbReference>
<dbReference type="SUPFAM" id="SSF88723">
    <property type="entry name" value="PIN domain-like"/>
    <property type="match status" value="1"/>
</dbReference>
<evidence type="ECO:0000313" key="1">
    <source>
        <dbReference type="EMBL" id="PJZ26797.1"/>
    </source>
</evidence>
<dbReference type="Proteomes" id="UP000232196">
    <property type="component" value="Unassembled WGS sequence"/>
</dbReference>
<reference evidence="1 2" key="1">
    <citation type="submission" date="2017-07" db="EMBL/GenBank/DDBJ databases">
        <title>Leptospira spp. isolated from tropical soils.</title>
        <authorList>
            <person name="Thibeaux R."/>
            <person name="Iraola G."/>
            <person name="Ferres I."/>
            <person name="Bierque E."/>
            <person name="Girault D."/>
            <person name="Soupe-Gilbert M.-E."/>
            <person name="Picardeau M."/>
            <person name="Goarant C."/>
        </authorList>
    </citation>
    <scope>NUCLEOTIDE SEQUENCE [LARGE SCALE GENOMIC DNA]</scope>
    <source>
        <strain evidence="1 2">MCA1-C-A1</strain>
    </source>
</reference>